<protein>
    <submittedName>
        <fullName evidence="3">Carbon catabolite repressor protein 4 homolog 3 isoform X1</fullName>
    </submittedName>
</protein>
<dbReference type="GO" id="GO:0000175">
    <property type="term" value="F:3'-5'-RNA exonuclease activity"/>
    <property type="evidence" value="ECO:0007669"/>
    <property type="project" value="TreeGrafter"/>
</dbReference>
<dbReference type="PANTHER" id="PTHR12121:SF82">
    <property type="entry name" value="CARBON CATABOLITE REPRESSOR PROTEIN 4 HOMOLOG 3"/>
    <property type="match status" value="1"/>
</dbReference>
<dbReference type="Gene3D" id="3.60.10.10">
    <property type="entry name" value="Endonuclease/exonuclease/phosphatase"/>
    <property type="match status" value="1"/>
</dbReference>
<dbReference type="OrthoDB" id="428734at2759"/>
<evidence type="ECO:0000259" key="1">
    <source>
        <dbReference type="Pfam" id="PF03372"/>
    </source>
</evidence>
<dbReference type="SUPFAM" id="SSF56219">
    <property type="entry name" value="DNase I-like"/>
    <property type="match status" value="1"/>
</dbReference>
<gene>
    <name evidence="3" type="primary">LOC105035783</name>
</gene>
<dbReference type="InterPro" id="IPR050410">
    <property type="entry name" value="CCR4/nocturin_mRNA_transcr"/>
</dbReference>
<dbReference type="Proteomes" id="UP000504607">
    <property type="component" value="Unplaced"/>
</dbReference>
<dbReference type="InterPro" id="IPR036691">
    <property type="entry name" value="Endo/exonu/phosph_ase_sf"/>
</dbReference>
<sequence length="440" mass="50804">MGCETSWLSSAHLPLAALALRRPYRRWRLPVCSAGETPYAPVPKDRRWYNPERRRRLYNLKPVRRWIEAEDLSLSDSTDSRNDRFVLVSYNILADKNASHHRDLYWKIPFDVMKWDSRKGLIFQEICRWNADIVCLQIASFLVFQEVDRYEDILMNMKKKGYAGSYKGRTGLAKDGCAIFWKVKRFRLLEEDYIEFSAFGLRDNVAQLFVFEKREADPRRLVVGNIHVLFNPKRGDIKLGQVRLLLSKVNALSEKWDNIPVVLAGDFNSTPESAIYEFLSTSELDIAAHDRRYIFGQDRCEFALYDLPSFLKFHWTDEELKNATGQSKCTKLEHPLKLHSAYASVKGNARTRGRHGEPLATTYHSKFLGTVDYIWYSTGLACTRVLDTISIDILRKLGGLPSKEMGSDHIALLSEFIFKECRDLELQGPANSSTEEDTTH</sequence>
<dbReference type="RefSeq" id="XP_029117886.1">
    <property type="nucleotide sequence ID" value="XM_029262053.1"/>
</dbReference>
<dbReference type="FunFam" id="3.60.10.10:FF:000080">
    <property type="entry name" value="Carbon catabolite repressor protein 4 homolog 3"/>
    <property type="match status" value="1"/>
</dbReference>
<proteinExistence type="predicted"/>
<keyword evidence="2" id="KW-1185">Reference proteome</keyword>
<feature type="domain" description="Endonuclease/exonuclease/phosphatase" evidence="1">
    <location>
        <begin position="89"/>
        <end position="409"/>
    </location>
</feature>
<accession>A0A8N4F089</accession>
<reference evidence="3" key="1">
    <citation type="submission" date="2025-08" db="UniProtKB">
        <authorList>
            <consortium name="RefSeq"/>
        </authorList>
    </citation>
    <scope>IDENTIFICATION</scope>
</reference>
<dbReference type="Pfam" id="PF03372">
    <property type="entry name" value="Exo_endo_phos"/>
    <property type="match status" value="1"/>
</dbReference>
<dbReference type="InterPro" id="IPR005135">
    <property type="entry name" value="Endo/exonuclease/phosphatase"/>
</dbReference>
<evidence type="ECO:0000313" key="2">
    <source>
        <dbReference type="Proteomes" id="UP000504607"/>
    </source>
</evidence>
<dbReference type="AlphaFoldDB" id="A0A8N4F089"/>
<dbReference type="PANTHER" id="PTHR12121">
    <property type="entry name" value="CARBON CATABOLITE REPRESSOR PROTEIN 4"/>
    <property type="match status" value="1"/>
</dbReference>
<evidence type="ECO:0000313" key="3">
    <source>
        <dbReference type="RefSeq" id="XP_029117886.1"/>
    </source>
</evidence>
<organism evidence="2 3">
    <name type="scientific">Elaeis guineensis var. tenera</name>
    <name type="common">Oil palm</name>
    <dbReference type="NCBI Taxonomy" id="51953"/>
    <lineage>
        <taxon>Eukaryota</taxon>
        <taxon>Viridiplantae</taxon>
        <taxon>Streptophyta</taxon>
        <taxon>Embryophyta</taxon>
        <taxon>Tracheophyta</taxon>
        <taxon>Spermatophyta</taxon>
        <taxon>Magnoliopsida</taxon>
        <taxon>Liliopsida</taxon>
        <taxon>Arecaceae</taxon>
        <taxon>Arecoideae</taxon>
        <taxon>Cocoseae</taxon>
        <taxon>Elaeidinae</taxon>
        <taxon>Elaeis</taxon>
    </lineage>
</organism>
<name>A0A8N4F089_ELAGV</name>